<dbReference type="SUPFAM" id="SSF51182">
    <property type="entry name" value="RmlC-like cupins"/>
    <property type="match status" value="1"/>
</dbReference>
<organism evidence="2 3">
    <name type="scientific">Sulfuricella denitrificans (strain DSM 22764 / NBRC 105220 / skB26)</name>
    <dbReference type="NCBI Taxonomy" id="1163617"/>
    <lineage>
        <taxon>Bacteria</taxon>
        <taxon>Pseudomonadati</taxon>
        <taxon>Pseudomonadota</taxon>
        <taxon>Betaproteobacteria</taxon>
        <taxon>Nitrosomonadales</taxon>
        <taxon>Sulfuricellaceae</taxon>
        <taxon>Sulfuricella</taxon>
    </lineage>
</organism>
<dbReference type="HOGENOM" id="CLU_121835_0_0_4"/>
<dbReference type="EMBL" id="AP013066">
    <property type="protein sequence ID" value="BAN35685.1"/>
    <property type="molecule type" value="Genomic_DNA"/>
</dbReference>
<evidence type="ECO:0000259" key="1">
    <source>
        <dbReference type="Pfam" id="PF19480"/>
    </source>
</evidence>
<dbReference type="STRING" id="1163617.SCD_n01874"/>
<evidence type="ECO:0000313" key="3">
    <source>
        <dbReference type="Proteomes" id="UP000015559"/>
    </source>
</evidence>
<dbReference type="KEGG" id="sdr:SCD_n01874"/>
<proteinExistence type="predicted"/>
<dbReference type="CDD" id="cd07005">
    <property type="entry name" value="cupin_WbuC-like"/>
    <property type="match status" value="1"/>
</dbReference>
<accession>S6AAD8</accession>
<dbReference type="InterPro" id="IPR027565">
    <property type="entry name" value="Cupin_WbuC"/>
</dbReference>
<dbReference type="InterPro" id="IPR046058">
    <property type="entry name" value="WbuC_cupin"/>
</dbReference>
<sequence length="157" mass="16914">MNIPQIINRELFDRVSSEARAAPRRRKNFNFHAVEAEASHRLLNAMEPDSYIPPHCHRDASKDESIIALAGRFGVVFFDHGGKVTGTAILAPGGEAVGVNIPHGVFHSLVALESGSLFFEAKAGPYKALEPAEKAPWAPAEGGPDAVAYLGILRSLF</sequence>
<dbReference type="InterPro" id="IPR011051">
    <property type="entry name" value="RmlC_Cupin_sf"/>
</dbReference>
<name>S6AAD8_SULDS</name>
<evidence type="ECO:0000313" key="2">
    <source>
        <dbReference type="EMBL" id="BAN35685.1"/>
    </source>
</evidence>
<dbReference type="InterPro" id="IPR014710">
    <property type="entry name" value="RmlC-like_jellyroll"/>
</dbReference>
<reference evidence="2 3" key="1">
    <citation type="journal article" date="2012" name="Appl. Environ. Microbiol.">
        <title>Draft genome sequence of a psychrotolerant sulfur-oxidizing bacterium, Sulfuricella denitrificans skB26, and proteomic insights into cold adaptation.</title>
        <authorList>
            <person name="Watanabe T."/>
            <person name="Kojima H."/>
            <person name="Fukui M."/>
        </authorList>
    </citation>
    <scope>NUCLEOTIDE SEQUENCE [LARGE SCALE GENOMIC DNA]</scope>
    <source>
        <strain evidence="3">skB26</strain>
    </source>
</reference>
<dbReference type="GO" id="GO:0016853">
    <property type="term" value="F:isomerase activity"/>
    <property type="evidence" value="ECO:0007669"/>
    <property type="project" value="UniProtKB-KW"/>
</dbReference>
<dbReference type="AlphaFoldDB" id="S6AAD8"/>
<dbReference type="eggNOG" id="COG0662">
    <property type="taxonomic scope" value="Bacteria"/>
</dbReference>
<dbReference type="Proteomes" id="UP000015559">
    <property type="component" value="Chromosome"/>
</dbReference>
<dbReference type="NCBIfam" id="TIGR04366">
    <property type="entry name" value="cupin_WbuC"/>
    <property type="match status" value="1"/>
</dbReference>
<dbReference type="OrthoDB" id="981227at2"/>
<dbReference type="Pfam" id="PF19480">
    <property type="entry name" value="DUF6016"/>
    <property type="match status" value="1"/>
</dbReference>
<keyword evidence="2" id="KW-0413">Isomerase</keyword>
<dbReference type="RefSeq" id="WP_023506927.1">
    <property type="nucleotide sequence ID" value="NC_022357.1"/>
</dbReference>
<keyword evidence="3" id="KW-1185">Reference proteome</keyword>
<dbReference type="Gene3D" id="2.60.120.10">
    <property type="entry name" value="Jelly Rolls"/>
    <property type="match status" value="1"/>
</dbReference>
<gene>
    <name evidence="2" type="ORF">SCD_n01874</name>
</gene>
<feature type="domain" description="Cupin fold metalloprotein WbuC cupin" evidence="1">
    <location>
        <begin position="7"/>
        <end position="89"/>
    </location>
</feature>
<protein>
    <submittedName>
        <fullName evidence="2">Mannose-6-phosphate isomerase</fullName>
    </submittedName>
</protein>